<evidence type="ECO:0000256" key="1">
    <source>
        <dbReference type="ARBA" id="ARBA00003416"/>
    </source>
</evidence>
<keyword evidence="5" id="KW-1133">Transmembrane helix</keyword>
<evidence type="ECO:0000256" key="3">
    <source>
        <dbReference type="ARBA" id="ARBA00023054"/>
    </source>
</evidence>
<dbReference type="InterPro" id="IPR003798">
    <property type="entry name" value="DNA_recombination_RmuC"/>
</dbReference>
<dbReference type="KEGG" id="whr:OG579_06335"/>
<organism evidence="6 7">
    <name type="scientific">Williamsia herbipolensis</name>
    <dbReference type="NCBI Taxonomy" id="1603258"/>
    <lineage>
        <taxon>Bacteria</taxon>
        <taxon>Bacillati</taxon>
        <taxon>Actinomycetota</taxon>
        <taxon>Actinomycetes</taxon>
        <taxon>Mycobacteriales</taxon>
        <taxon>Nocardiaceae</taxon>
        <taxon>Williamsia</taxon>
    </lineage>
</organism>
<feature type="transmembrane region" description="Helical" evidence="5">
    <location>
        <begin position="6"/>
        <end position="24"/>
    </location>
</feature>
<comment type="similarity">
    <text evidence="2">Belongs to the RmuC family.</text>
</comment>
<dbReference type="RefSeq" id="WP_045823514.1">
    <property type="nucleotide sequence ID" value="NZ_CP108021.1"/>
</dbReference>
<gene>
    <name evidence="6" type="ORF">OG579_06335</name>
</gene>
<reference evidence="6 7" key="1">
    <citation type="submission" date="2022-10" db="EMBL/GenBank/DDBJ databases">
        <title>The complete genomes of actinobacterial strains from the NBC collection.</title>
        <authorList>
            <person name="Joergensen T.S."/>
            <person name="Alvarez Arevalo M."/>
            <person name="Sterndorff E.B."/>
            <person name="Faurdal D."/>
            <person name="Vuksanovic O."/>
            <person name="Mourched A.-S."/>
            <person name="Charusanti P."/>
            <person name="Shaw S."/>
            <person name="Blin K."/>
            <person name="Weber T."/>
        </authorList>
    </citation>
    <scope>NUCLEOTIDE SEQUENCE [LARGE SCALE GENOMIC DNA]</scope>
    <source>
        <strain evidence="6 7">NBC_00319</strain>
    </source>
</reference>
<keyword evidence="7" id="KW-1185">Reference proteome</keyword>
<dbReference type="Proteomes" id="UP001432128">
    <property type="component" value="Chromosome"/>
</dbReference>
<dbReference type="PANTHER" id="PTHR30563">
    <property type="entry name" value="DNA RECOMBINATION PROTEIN RMUC"/>
    <property type="match status" value="1"/>
</dbReference>
<keyword evidence="5" id="KW-0812">Transmembrane</keyword>
<sequence length="371" mass="39672">MSVSTVAAAVVGIVIGFAAGWWVYAARSAAIRESHALLSQALAAASEDAARRQSGAIGTQVASIVGPLHDTLGRLAEELARTERSRISSFAGLSEQVSGVRAASTQLGSYTQRLANALHTPQLRGRWGEMHLQKVVEASGMSRYCDFSPQFTTESGLRPDLVVHLPSDRDIVVDAKVPLQAYLDAVATDDVSRERRLLTDHAAALRAHVTALAGKQYWRAVARTPEMVVLFVPGDPILEAACRMDPDLVEYAFGRNVVIATPSSLIALLKTVALTWRDDAMARDAEQIHALGRELYHRLGTLTGHLDRLGGSIGKAVESFNATVGAMESRVLVTARKLGELDAFYGAGDDAPHTTPAVDATIRAVRSSDAS</sequence>
<keyword evidence="5" id="KW-0472">Membrane</keyword>
<evidence type="ECO:0000313" key="6">
    <source>
        <dbReference type="EMBL" id="WUM21406.1"/>
    </source>
</evidence>
<comment type="function">
    <text evidence="1">Involved in DNA recombination.</text>
</comment>
<proteinExistence type="inferred from homology"/>
<dbReference type="AlphaFoldDB" id="A0AAU4K5Y6"/>
<dbReference type="GO" id="GO:0006310">
    <property type="term" value="P:DNA recombination"/>
    <property type="evidence" value="ECO:0007669"/>
    <property type="project" value="UniProtKB-KW"/>
</dbReference>
<evidence type="ECO:0000256" key="2">
    <source>
        <dbReference type="ARBA" id="ARBA00009840"/>
    </source>
</evidence>
<name>A0AAU4K5Y6_9NOCA</name>
<dbReference type="Pfam" id="PF02646">
    <property type="entry name" value="RmuC"/>
    <property type="match status" value="1"/>
</dbReference>
<dbReference type="PANTHER" id="PTHR30563:SF0">
    <property type="entry name" value="DNA RECOMBINATION PROTEIN RMUC"/>
    <property type="match status" value="1"/>
</dbReference>
<dbReference type="EMBL" id="CP108021">
    <property type="protein sequence ID" value="WUM21406.1"/>
    <property type="molecule type" value="Genomic_DNA"/>
</dbReference>
<accession>A0AAU4K5Y6</accession>
<evidence type="ECO:0000313" key="7">
    <source>
        <dbReference type="Proteomes" id="UP001432128"/>
    </source>
</evidence>
<protein>
    <submittedName>
        <fullName evidence="6">DNA recombination protein RmuC</fullName>
    </submittedName>
</protein>
<keyword evidence="4" id="KW-0233">DNA recombination</keyword>
<keyword evidence="3" id="KW-0175">Coiled coil</keyword>
<evidence type="ECO:0000256" key="4">
    <source>
        <dbReference type="ARBA" id="ARBA00023172"/>
    </source>
</evidence>
<evidence type="ECO:0000256" key="5">
    <source>
        <dbReference type="SAM" id="Phobius"/>
    </source>
</evidence>